<reference evidence="1" key="1">
    <citation type="submission" date="2022-12" db="EMBL/GenBank/DDBJ databases">
        <authorList>
            <person name="Krivoruchko A.V."/>
            <person name="Elkin A."/>
        </authorList>
    </citation>
    <scope>NUCLEOTIDE SEQUENCE</scope>
    <source>
        <strain evidence="1">IEGM 1391</strain>
    </source>
</reference>
<keyword evidence="2" id="KW-1185">Reference proteome</keyword>
<comment type="caution">
    <text evidence="1">The sequence shown here is derived from an EMBL/GenBank/DDBJ whole genome shotgun (WGS) entry which is preliminary data.</text>
</comment>
<dbReference type="RefSeq" id="WP_269602873.1">
    <property type="nucleotide sequence ID" value="NZ_JAPWIJ010000002.1"/>
</dbReference>
<dbReference type="EMBL" id="JAPWIJ010000002">
    <property type="protein sequence ID" value="MCZ4518167.1"/>
    <property type="molecule type" value="Genomic_DNA"/>
</dbReference>
<accession>A0ABT4MB20</accession>
<name>A0ABT4MB20_9NOCA</name>
<evidence type="ECO:0000313" key="2">
    <source>
        <dbReference type="Proteomes" id="UP001081071"/>
    </source>
</evidence>
<organism evidence="1 2">
    <name type="scientific">Rhodococcus ruber</name>
    <dbReference type="NCBI Taxonomy" id="1830"/>
    <lineage>
        <taxon>Bacteria</taxon>
        <taxon>Bacillati</taxon>
        <taxon>Actinomycetota</taxon>
        <taxon>Actinomycetes</taxon>
        <taxon>Mycobacteriales</taxon>
        <taxon>Nocardiaceae</taxon>
        <taxon>Rhodococcus</taxon>
    </lineage>
</organism>
<protein>
    <recommendedName>
        <fullName evidence="3">GNAT family N-acetyltransferase</fullName>
    </recommendedName>
</protein>
<proteinExistence type="predicted"/>
<dbReference type="Proteomes" id="UP001081071">
    <property type="component" value="Unassembled WGS sequence"/>
</dbReference>
<evidence type="ECO:0000313" key="1">
    <source>
        <dbReference type="EMBL" id="MCZ4518167.1"/>
    </source>
</evidence>
<evidence type="ECO:0008006" key="3">
    <source>
        <dbReference type="Google" id="ProtNLM"/>
    </source>
</evidence>
<gene>
    <name evidence="1" type="ORF">O4220_06520</name>
</gene>
<sequence length="237" mass="26285">MRIPSGVPSYQDDRSRCRIVAATPKNNPALWDRFLDGAEESYTRHGVASALEMSTIRDGNTTTLFFAALDHAEVMVGGVRVQGPYSSVDQSHALVEFAGYPNGRRHVHAMLDERIAHGVVELKSAWVARDAHRGRAVTAMIAESPAYSTALLGARYALATAASHVRSSWLATGAVIATQIEPIPYPDNRYRTEVFWWDRKTLAFDAELATWRRMRRNTATLLAHRRPSIELPEAVAS</sequence>